<dbReference type="EMBL" id="LSZW01000062">
    <property type="protein sequence ID" value="KXK65220.1"/>
    <property type="molecule type" value="Genomic_DNA"/>
</dbReference>
<reference evidence="1 2" key="1">
    <citation type="submission" date="2016-02" db="EMBL/GenBank/DDBJ databases">
        <authorList>
            <person name="Wen L."/>
            <person name="He K."/>
            <person name="Yang H."/>
        </authorList>
    </citation>
    <scope>NUCLEOTIDE SEQUENCE [LARGE SCALE GENOMIC DNA]</scope>
    <source>
        <strain evidence="1 2">DSM 22607</strain>
    </source>
</reference>
<dbReference type="AlphaFoldDB" id="A0A136Q3F6"/>
<dbReference type="STRING" id="626937.HMPREF3293_01809"/>
<name>A0A136Q3F6_9FIRM</name>
<evidence type="ECO:0000313" key="2">
    <source>
        <dbReference type="Proteomes" id="UP000070366"/>
    </source>
</evidence>
<sequence>MTRAVYRRAAGAIKEVLRQWEIPCLKDKIPYLIIRRESFVFLHESKKMSGPRIRLTWSFPPHPPPGSPAAV</sequence>
<protein>
    <submittedName>
        <fullName evidence="1">Uncharacterized protein</fullName>
    </submittedName>
</protein>
<dbReference type="Proteomes" id="UP000070366">
    <property type="component" value="Unassembled WGS sequence"/>
</dbReference>
<keyword evidence="2" id="KW-1185">Reference proteome</keyword>
<organism evidence="1 2">
    <name type="scientific">Christensenella minuta</name>
    <dbReference type="NCBI Taxonomy" id="626937"/>
    <lineage>
        <taxon>Bacteria</taxon>
        <taxon>Bacillati</taxon>
        <taxon>Bacillota</taxon>
        <taxon>Clostridia</taxon>
        <taxon>Christensenellales</taxon>
        <taxon>Christensenellaceae</taxon>
        <taxon>Christensenella</taxon>
    </lineage>
</organism>
<gene>
    <name evidence="1" type="ORF">HMPREF3293_01809</name>
</gene>
<proteinExistence type="predicted"/>
<evidence type="ECO:0000313" key="1">
    <source>
        <dbReference type="EMBL" id="KXK65220.1"/>
    </source>
</evidence>
<comment type="caution">
    <text evidence="1">The sequence shown here is derived from an EMBL/GenBank/DDBJ whole genome shotgun (WGS) entry which is preliminary data.</text>
</comment>
<accession>A0A136Q3F6</accession>